<name>A0A0C2MZY0_THEKT</name>
<accession>A0A0C2MZY0</accession>
<protein>
    <submittedName>
        <fullName evidence="2">Uncharacterized protein</fullName>
    </submittedName>
</protein>
<dbReference type="EMBL" id="JWZT01003288">
    <property type="protein sequence ID" value="KII67172.1"/>
    <property type="molecule type" value="Genomic_DNA"/>
</dbReference>
<feature type="transmembrane region" description="Helical" evidence="1">
    <location>
        <begin position="22"/>
        <end position="44"/>
    </location>
</feature>
<reference evidence="2 3" key="1">
    <citation type="journal article" date="2014" name="Genome Biol. Evol.">
        <title>The genome of the myxosporean Thelohanellus kitauei shows adaptations to nutrient acquisition within its fish host.</title>
        <authorList>
            <person name="Yang Y."/>
            <person name="Xiong J."/>
            <person name="Zhou Z."/>
            <person name="Huo F."/>
            <person name="Miao W."/>
            <person name="Ran C."/>
            <person name="Liu Y."/>
            <person name="Zhang J."/>
            <person name="Feng J."/>
            <person name="Wang M."/>
            <person name="Wang M."/>
            <person name="Wang L."/>
            <person name="Yao B."/>
        </authorList>
    </citation>
    <scope>NUCLEOTIDE SEQUENCE [LARGE SCALE GENOMIC DNA]</scope>
    <source>
        <strain evidence="2">Wuqing</strain>
    </source>
</reference>
<gene>
    <name evidence="2" type="ORF">RF11_11227</name>
</gene>
<evidence type="ECO:0000313" key="2">
    <source>
        <dbReference type="EMBL" id="KII67172.1"/>
    </source>
</evidence>
<evidence type="ECO:0000313" key="3">
    <source>
        <dbReference type="Proteomes" id="UP000031668"/>
    </source>
</evidence>
<keyword evidence="1" id="KW-0472">Membrane</keyword>
<dbReference type="Proteomes" id="UP000031668">
    <property type="component" value="Unassembled WGS sequence"/>
</dbReference>
<dbReference type="AlphaFoldDB" id="A0A0C2MZY0"/>
<proteinExistence type="predicted"/>
<comment type="caution">
    <text evidence="2">The sequence shown here is derived from an EMBL/GenBank/DDBJ whole genome shotgun (WGS) entry which is preliminary data.</text>
</comment>
<evidence type="ECO:0000256" key="1">
    <source>
        <dbReference type="SAM" id="Phobius"/>
    </source>
</evidence>
<sequence>MANSVKVLKPTPVYSKDSAKELAFDLAGSIFGKFALMCLALSMVKRGINFKSSLSSIECEKLLVGQYILQLIQGLSAMSQLLICGFKAIKDAMIKGAYHVNDLNVNATPNRETVHITQIASSNTFPVRNGKIDRILTIDVSGVTSDITQKIAVSLSVFGGWFAIDRFVLGNKFYVIGYVFWFINVFDIFVHVFEVHDVISNHSFTKPFFQTMKFNASAQEQMNFEFFSHYL</sequence>
<keyword evidence="1" id="KW-0812">Transmembrane</keyword>
<keyword evidence="3" id="KW-1185">Reference proteome</keyword>
<feature type="transmembrane region" description="Helical" evidence="1">
    <location>
        <begin position="173"/>
        <end position="193"/>
    </location>
</feature>
<organism evidence="2 3">
    <name type="scientific">Thelohanellus kitauei</name>
    <name type="common">Myxosporean</name>
    <dbReference type="NCBI Taxonomy" id="669202"/>
    <lineage>
        <taxon>Eukaryota</taxon>
        <taxon>Metazoa</taxon>
        <taxon>Cnidaria</taxon>
        <taxon>Myxozoa</taxon>
        <taxon>Myxosporea</taxon>
        <taxon>Bivalvulida</taxon>
        <taxon>Platysporina</taxon>
        <taxon>Myxobolidae</taxon>
        <taxon>Thelohanellus</taxon>
    </lineage>
</organism>
<keyword evidence="1" id="KW-1133">Transmembrane helix</keyword>